<evidence type="ECO:0000313" key="2">
    <source>
        <dbReference type="EMBL" id="MCQ5152385.1"/>
    </source>
</evidence>
<keyword evidence="1" id="KW-0732">Signal</keyword>
<dbReference type="RefSeq" id="WP_117896600.1">
    <property type="nucleotide sequence ID" value="NZ_CAKVXH010000005.1"/>
</dbReference>
<dbReference type="EMBL" id="JANGCN010000005">
    <property type="protein sequence ID" value="MCQ5152385.1"/>
    <property type="molecule type" value="Genomic_DNA"/>
</dbReference>
<proteinExistence type="predicted"/>
<comment type="caution">
    <text evidence="2">The sequence shown here is derived from an EMBL/GenBank/DDBJ whole genome shotgun (WGS) entry which is preliminary data.</text>
</comment>
<gene>
    <name evidence="2" type="ORF">NE632_03610</name>
</gene>
<evidence type="ECO:0000256" key="1">
    <source>
        <dbReference type="SAM" id="SignalP"/>
    </source>
</evidence>
<feature type="signal peptide" evidence="1">
    <location>
        <begin position="1"/>
        <end position="24"/>
    </location>
</feature>
<sequence>MNIKGRVLAMVSACVVIFSQSSIATFALDNQEVLTLPTSVSDLTSAENMGQVVKIHNLHGADEGTIAFCAEMESGYVIYDLSGNTIEYSPTSSSPYSDLQGDLYYAGPLEYLTKTSTDYKNLRTGEILTDEQFNEVTESFTNESIKLSSTNFISSSASRANSGLHTTVSKVSGTPRKLNYNTSNQCGALAAVINLCYIDDYKDNNCLSDSYSNNPRSLFNTLNNYIPRETSRNGIINGLSNAKKDKICSFTSSPDAYYGGDSWGFCFYRILTSNSPTILLIIKHPNYGGKNDKNHWVLTYGIVQCFDNNNKLVDKYFIVNDGYGKNDIRIHYTYQDDCVYI</sequence>
<reference evidence="2" key="1">
    <citation type="submission" date="2022-06" db="EMBL/GenBank/DDBJ databases">
        <title>Isolation of gut microbiota from human fecal samples.</title>
        <authorList>
            <person name="Pamer E.G."/>
            <person name="Barat B."/>
            <person name="Waligurski E."/>
            <person name="Medina S."/>
            <person name="Paddock L."/>
            <person name="Mostad J."/>
        </authorList>
    </citation>
    <scope>NUCLEOTIDE SEQUENCE</scope>
    <source>
        <strain evidence="2">DFI.5.57</strain>
    </source>
</reference>
<accession>A0AAW5KIL9</accession>
<feature type="chain" id="PRO_5043633145" description="Peptidase C39-like domain-containing protein" evidence="1">
    <location>
        <begin position="25"/>
        <end position="341"/>
    </location>
</feature>
<evidence type="ECO:0008006" key="4">
    <source>
        <dbReference type="Google" id="ProtNLM"/>
    </source>
</evidence>
<protein>
    <recommendedName>
        <fullName evidence="4">Peptidase C39-like domain-containing protein</fullName>
    </recommendedName>
</protein>
<dbReference type="Proteomes" id="UP001206236">
    <property type="component" value="Unassembled WGS sequence"/>
</dbReference>
<name>A0AAW5KIL9_9FIRM</name>
<organism evidence="2 3">
    <name type="scientific">Ruminococcus bicirculans</name>
    <name type="common">ex Wegman et al. 2014</name>
    <dbReference type="NCBI Taxonomy" id="1160721"/>
    <lineage>
        <taxon>Bacteria</taxon>
        <taxon>Bacillati</taxon>
        <taxon>Bacillota</taxon>
        <taxon>Clostridia</taxon>
        <taxon>Eubacteriales</taxon>
        <taxon>Oscillospiraceae</taxon>
        <taxon>Ruminococcus</taxon>
    </lineage>
</organism>
<evidence type="ECO:0000313" key="3">
    <source>
        <dbReference type="Proteomes" id="UP001206236"/>
    </source>
</evidence>
<dbReference type="AlphaFoldDB" id="A0AAW5KIL9"/>